<dbReference type="RefSeq" id="WP_171777964.1">
    <property type="nucleotide sequence ID" value="NZ_CP045273.1"/>
</dbReference>
<evidence type="ECO:0000313" key="2">
    <source>
        <dbReference type="EMBL" id="QJX79981.1"/>
    </source>
</evidence>
<dbReference type="AlphaFoldDB" id="A0A6M6DYJ9"/>
<reference evidence="2 3" key="1">
    <citation type="submission" date="2019-10" db="EMBL/GenBank/DDBJ databases">
        <title>Complete genome sequences for adaption low water activity.</title>
        <authorList>
            <person name="Zhao L."/>
            <person name="Zhong J."/>
        </authorList>
    </citation>
    <scope>NUCLEOTIDE SEQUENCE [LARGE SCALE GENOMIC DNA]</scope>
    <source>
        <strain evidence="2 3">FDU301</strain>
        <plasmid evidence="3">pfdu301a</plasmid>
    </source>
</reference>
<gene>
    <name evidence="2" type="ORF">FDZ14_28165</name>
</gene>
<accession>A0A6M6DYJ9</accession>
<keyword evidence="2" id="KW-0614">Plasmid</keyword>
<dbReference type="EMBL" id="CP045273">
    <property type="protein sequence ID" value="QJX79981.1"/>
    <property type="molecule type" value="Genomic_DNA"/>
</dbReference>
<protein>
    <submittedName>
        <fullName evidence="2">Uncharacterized protein</fullName>
    </submittedName>
</protein>
<sequence>MGFSKKEVESISSYSKKVGQKSSKDIQYPGRKSKSNDSREYVANNKVAQKAIRSILGLKK</sequence>
<geneLocation type="plasmid" evidence="3">
    <name>pfdu301a</name>
</geneLocation>
<organism evidence="2 3">
    <name type="scientific">Priestia megaterium</name>
    <name type="common">Bacillus megaterium</name>
    <dbReference type="NCBI Taxonomy" id="1404"/>
    <lineage>
        <taxon>Bacteria</taxon>
        <taxon>Bacillati</taxon>
        <taxon>Bacillota</taxon>
        <taxon>Bacilli</taxon>
        <taxon>Bacillales</taxon>
        <taxon>Bacillaceae</taxon>
        <taxon>Priestia</taxon>
    </lineage>
</organism>
<proteinExistence type="predicted"/>
<dbReference type="Proteomes" id="UP000501076">
    <property type="component" value="Plasmid pFDU301A"/>
</dbReference>
<feature type="region of interest" description="Disordered" evidence="1">
    <location>
        <begin position="1"/>
        <end position="39"/>
    </location>
</feature>
<evidence type="ECO:0000313" key="3">
    <source>
        <dbReference type="Proteomes" id="UP000501076"/>
    </source>
</evidence>
<name>A0A6M6DYJ9_PRIMG</name>
<evidence type="ECO:0000256" key="1">
    <source>
        <dbReference type="SAM" id="MobiDB-lite"/>
    </source>
</evidence>